<dbReference type="Gene3D" id="3.80.10.10">
    <property type="entry name" value="Ribonuclease Inhibitor"/>
    <property type="match status" value="1"/>
</dbReference>
<organism evidence="1 2">
    <name type="scientific">Rickenella mellea</name>
    <dbReference type="NCBI Taxonomy" id="50990"/>
    <lineage>
        <taxon>Eukaryota</taxon>
        <taxon>Fungi</taxon>
        <taxon>Dikarya</taxon>
        <taxon>Basidiomycota</taxon>
        <taxon>Agaricomycotina</taxon>
        <taxon>Agaricomycetes</taxon>
        <taxon>Hymenochaetales</taxon>
        <taxon>Rickenellaceae</taxon>
        <taxon>Rickenella</taxon>
    </lineage>
</organism>
<accession>A0A4Y7PZM3</accession>
<protein>
    <recommendedName>
        <fullName evidence="3">RNI-like protein</fullName>
    </recommendedName>
</protein>
<dbReference type="EMBL" id="ML170185">
    <property type="protein sequence ID" value="TDL20843.1"/>
    <property type="molecule type" value="Genomic_DNA"/>
</dbReference>
<dbReference type="AlphaFoldDB" id="A0A4Y7PZM3"/>
<evidence type="ECO:0008006" key="3">
    <source>
        <dbReference type="Google" id="ProtNLM"/>
    </source>
</evidence>
<dbReference type="InterPro" id="IPR032675">
    <property type="entry name" value="LRR_dom_sf"/>
</dbReference>
<reference evidence="1 2" key="1">
    <citation type="submission" date="2018-06" db="EMBL/GenBank/DDBJ databases">
        <title>A transcriptomic atlas of mushroom development highlights an independent origin of complex multicellularity.</title>
        <authorList>
            <consortium name="DOE Joint Genome Institute"/>
            <person name="Krizsan K."/>
            <person name="Almasi E."/>
            <person name="Merenyi Z."/>
            <person name="Sahu N."/>
            <person name="Viragh M."/>
            <person name="Koszo T."/>
            <person name="Mondo S."/>
            <person name="Kiss B."/>
            <person name="Balint B."/>
            <person name="Kues U."/>
            <person name="Barry K."/>
            <person name="Hegedus J.C."/>
            <person name="Henrissat B."/>
            <person name="Johnson J."/>
            <person name="Lipzen A."/>
            <person name="Ohm R."/>
            <person name="Nagy I."/>
            <person name="Pangilinan J."/>
            <person name="Yan J."/>
            <person name="Xiong Y."/>
            <person name="Grigoriev I.V."/>
            <person name="Hibbett D.S."/>
            <person name="Nagy L.G."/>
        </authorList>
    </citation>
    <scope>NUCLEOTIDE SEQUENCE [LARGE SCALE GENOMIC DNA]</scope>
    <source>
        <strain evidence="1 2">SZMC22713</strain>
    </source>
</reference>
<dbReference type="SUPFAM" id="SSF52047">
    <property type="entry name" value="RNI-like"/>
    <property type="match status" value="1"/>
</dbReference>
<dbReference type="OrthoDB" id="550575at2759"/>
<dbReference type="Proteomes" id="UP000294933">
    <property type="component" value="Unassembled WGS sequence"/>
</dbReference>
<keyword evidence="2" id="KW-1185">Reference proteome</keyword>
<evidence type="ECO:0000313" key="2">
    <source>
        <dbReference type="Proteomes" id="UP000294933"/>
    </source>
</evidence>
<gene>
    <name evidence="1" type="ORF">BD410DRAFT_790530</name>
</gene>
<proteinExistence type="predicted"/>
<dbReference type="VEuPathDB" id="FungiDB:BD410DRAFT_790530"/>
<name>A0A4Y7PZM3_9AGAM</name>
<sequence>MVALASHILWRKLFISNDIDRKILTNPSLAIGAWISRAGKFSLSFCFTTVGFLSQERIEIATSILPFREHWEHLEGHLTERQWLPICSAISEGAPLLQYLDIRTDLSVVPQIHISATPVLQTLKLDSFHRILGLGACKRSLQHLSVHVRNLDECMSYLDNCPNLEVFELNGCTLATKSTGVRILEMPRMFKLELDIPFAEPLLNRLHLPVLKSLRFGSCDAGSVVSSFIRRCAAPLESLTISAKAGDFYPDDLFDCLRCCPALTHLAVNNRMRLSNADMDQLQLRSQDDICPRLEHIDIIHCIKGNISHVEDMVLSRWEGTLNLVPLASLECTSGQTCHWERSLRKLSLGACEFADYSSKTSDPFIWRPRIAKCVKEGLEVFEYLRW</sequence>
<evidence type="ECO:0000313" key="1">
    <source>
        <dbReference type="EMBL" id="TDL20843.1"/>
    </source>
</evidence>